<evidence type="ECO:0000313" key="2">
    <source>
        <dbReference type="Proteomes" id="UP000006729"/>
    </source>
</evidence>
<proteinExistence type="predicted"/>
<dbReference type="Proteomes" id="UP000006729">
    <property type="component" value="Chromosome 13"/>
</dbReference>
<accession>A0A2K1Y1E5</accession>
<reference evidence="1 2" key="1">
    <citation type="journal article" date="2006" name="Science">
        <title>The genome of black cottonwood, Populus trichocarpa (Torr. &amp; Gray).</title>
        <authorList>
            <person name="Tuskan G.A."/>
            <person name="Difazio S."/>
            <person name="Jansson S."/>
            <person name="Bohlmann J."/>
            <person name="Grigoriev I."/>
            <person name="Hellsten U."/>
            <person name="Putnam N."/>
            <person name="Ralph S."/>
            <person name="Rombauts S."/>
            <person name="Salamov A."/>
            <person name="Schein J."/>
            <person name="Sterck L."/>
            <person name="Aerts A."/>
            <person name="Bhalerao R.R."/>
            <person name="Bhalerao R.P."/>
            <person name="Blaudez D."/>
            <person name="Boerjan W."/>
            <person name="Brun A."/>
            <person name="Brunner A."/>
            <person name="Busov V."/>
            <person name="Campbell M."/>
            <person name="Carlson J."/>
            <person name="Chalot M."/>
            <person name="Chapman J."/>
            <person name="Chen G.L."/>
            <person name="Cooper D."/>
            <person name="Coutinho P.M."/>
            <person name="Couturier J."/>
            <person name="Covert S."/>
            <person name="Cronk Q."/>
            <person name="Cunningham R."/>
            <person name="Davis J."/>
            <person name="Degroeve S."/>
            <person name="Dejardin A."/>
            <person name="Depamphilis C."/>
            <person name="Detter J."/>
            <person name="Dirks B."/>
            <person name="Dubchak I."/>
            <person name="Duplessis S."/>
            <person name="Ehlting J."/>
            <person name="Ellis B."/>
            <person name="Gendler K."/>
            <person name="Goodstein D."/>
            <person name="Gribskov M."/>
            <person name="Grimwood J."/>
            <person name="Groover A."/>
            <person name="Gunter L."/>
            <person name="Hamberger B."/>
            <person name="Heinze B."/>
            <person name="Helariutta Y."/>
            <person name="Henrissat B."/>
            <person name="Holligan D."/>
            <person name="Holt R."/>
            <person name="Huang W."/>
            <person name="Islam-Faridi N."/>
            <person name="Jones S."/>
            <person name="Jones-Rhoades M."/>
            <person name="Jorgensen R."/>
            <person name="Joshi C."/>
            <person name="Kangasjarvi J."/>
            <person name="Karlsson J."/>
            <person name="Kelleher C."/>
            <person name="Kirkpatrick R."/>
            <person name="Kirst M."/>
            <person name="Kohler A."/>
            <person name="Kalluri U."/>
            <person name="Larimer F."/>
            <person name="Leebens-Mack J."/>
            <person name="Leple J.C."/>
            <person name="Locascio P."/>
            <person name="Lou Y."/>
            <person name="Lucas S."/>
            <person name="Martin F."/>
            <person name="Montanini B."/>
            <person name="Napoli C."/>
            <person name="Nelson D.R."/>
            <person name="Nelson C."/>
            <person name="Nieminen K."/>
            <person name="Nilsson O."/>
            <person name="Pereda V."/>
            <person name="Peter G."/>
            <person name="Philippe R."/>
            <person name="Pilate G."/>
            <person name="Poliakov A."/>
            <person name="Razumovskaya J."/>
            <person name="Richardson P."/>
            <person name="Rinaldi C."/>
            <person name="Ritland K."/>
            <person name="Rouze P."/>
            <person name="Ryaboy D."/>
            <person name="Schmutz J."/>
            <person name="Schrader J."/>
            <person name="Segerman B."/>
            <person name="Shin H."/>
            <person name="Siddiqui A."/>
            <person name="Sterky F."/>
            <person name="Terry A."/>
            <person name="Tsai C.J."/>
            <person name="Uberbacher E."/>
            <person name="Unneberg P."/>
            <person name="Vahala J."/>
            <person name="Wall K."/>
            <person name="Wessler S."/>
            <person name="Yang G."/>
            <person name="Yin T."/>
            <person name="Douglas C."/>
            <person name="Marra M."/>
            <person name="Sandberg G."/>
            <person name="Van de Peer Y."/>
            <person name="Rokhsar D."/>
        </authorList>
    </citation>
    <scope>NUCLEOTIDE SEQUENCE [LARGE SCALE GENOMIC DNA]</scope>
    <source>
        <strain evidence="2">cv. Nisqually</strain>
    </source>
</reference>
<keyword evidence="2" id="KW-1185">Reference proteome</keyword>
<dbReference type="EMBL" id="CM009302">
    <property type="protein sequence ID" value="PNT06858.1"/>
    <property type="molecule type" value="Genomic_DNA"/>
</dbReference>
<dbReference type="AlphaFoldDB" id="A0A2K1Y1E5"/>
<name>A0A2K1Y1E5_POPTR</name>
<evidence type="ECO:0000313" key="1">
    <source>
        <dbReference type="EMBL" id="PNT06858.1"/>
    </source>
</evidence>
<dbReference type="InParanoid" id="A0A2K1Y1E5"/>
<organism evidence="1 2">
    <name type="scientific">Populus trichocarpa</name>
    <name type="common">Western balsam poplar</name>
    <name type="synonym">Populus balsamifera subsp. trichocarpa</name>
    <dbReference type="NCBI Taxonomy" id="3694"/>
    <lineage>
        <taxon>Eukaryota</taxon>
        <taxon>Viridiplantae</taxon>
        <taxon>Streptophyta</taxon>
        <taxon>Embryophyta</taxon>
        <taxon>Tracheophyta</taxon>
        <taxon>Spermatophyta</taxon>
        <taxon>Magnoliopsida</taxon>
        <taxon>eudicotyledons</taxon>
        <taxon>Gunneridae</taxon>
        <taxon>Pentapetalae</taxon>
        <taxon>rosids</taxon>
        <taxon>fabids</taxon>
        <taxon>Malpighiales</taxon>
        <taxon>Salicaceae</taxon>
        <taxon>Saliceae</taxon>
        <taxon>Populus</taxon>
    </lineage>
</organism>
<sequence length="68" mass="8458">MHGSHKHKPLSVSLGAYPYIIWVYIHAHRLYIYDQYVLAYENTHRYVYYMWPYENFLFSFFDECDQIL</sequence>
<protein>
    <submittedName>
        <fullName evidence="1">Uncharacterized protein</fullName>
    </submittedName>
</protein>
<gene>
    <name evidence="1" type="ORF">POPTR_013G055400</name>
</gene>